<keyword evidence="4" id="KW-1185">Reference proteome</keyword>
<dbReference type="AlphaFoldDB" id="A0A2U1MXP4"/>
<dbReference type="EMBL" id="PKPP01004111">
    <property type="protein sequence ID" value="PWA66032.1"/>
    <property type="molecule type" value="Genomic_DNA"/>
</dbReference>
<accession>A0A2U1MXP4</accession>
<evidence type="ECO:0000313" key="4">
    <source>
        <dbReference type="Proteomes" id="UP000245207"/>
    </source>
</evidence>
<dbReference type="Proteomes" id="UP000245207">
    <property type="component" value="Unassembled WGS sequence"/>
</dbReference>
<gene>
    <name evidence="3" type="ORF">CTI12_AA331030</name>
</gene>
<sequence>MLASSTLPDGSSTAGSNSDEYEEIEVEKEIELKLNHTHTKSCHVDWDFELPFHPISSEVVGGVGGTGSVMVVLLAMIHGINFAIGTRWHPYRCLAFESSKHVEETKKFPATNCTDAASVVYKKIMNYVMFVLIGLEEAQYIKMSRRLLIGRRKLQSKSRFHSSRPVYYWRNAQTRQLSHPLAVLRAHEIDEWSRSLDYKSLMKQAVSPSHLQEAGDERQLEKITCAWRRLYIDEENATIVAGPWEFLTLKMMTFCKARPDGHYAGRIAQKTNAWRKIVSATTNIYYAGSNACFFNGTLHWVVDCKLNDIIQCRIITFDLSTNVFGFISLPKTDLDYYAPMIFKGCLAVMCMIRDRGDHCSIWVMREYNDVTSWTKAFDILEGILMNEDHKDSIWYNHETRTLSRLTGDSGYTFEKDMCVESLELLDKEIVRDESYV</sequence>
<proteinExistence type="predicted"/>
<feature type="domain" description="F-box associated beta-propeller type 1" evidence="2">
    <location>
        <begin position="270"/>
        <end position="378"/>
    </location>
</feature>
<dbReference type="Pfam" id="PF07734">
    <property type="entry name" value="FBA_1"/>
    <property type="match status" value="1"/>
</dbReference>
<dbReference type="OrthoDB" id="5314306at2759"/>
<name>A0A2U1MXP4_ARTAN</name>
<organism evidence="3 4">
    <name type="scientific">Artemisia annua</name>
    <name type="common">Sweet wormwood</name>
    <dbReference type="NCBI Taxonomy" id="35608"/>
    <lineage>
        <taxon>Eukaryota</taxon>
        <taxon>Viridiplantae</taxon>
        <taxon>Streptophyta</taxon>
        <taxon>Embryophyta</taxon>
        <taxon>Tracheophyta</taxon>
        <taxon>Spermatophyta</taxon>
        <taxon>Magnoliopsida</taxon>
        <taxon>eudicotyledons</taxon>
        <taxon>Gunneridae</taxon>
        <taxon>Pentapetalae</taxon>
        <taxon>asterids</taxon>
        <taxon>campanulids</taxon>
        <taxon>Asterales</taxon>
        <taxon>Asteraceae</taxon>
        <taxon>Asteroideae</taxon>
        <taxon>Anthemideae</taxon>
        <taxon>Artemisiinae</taxon>
        <taxon>Artemisia</taxon>
    </lineage>
</organism>
<evidence type="ECO:0000256" key="1">
    <source>
        <dbReference type="SAM" id="MobiDB-lite"/>
    </source>
</evidence>
<feature type="compositionally biased region" description="Polar residues" evidence="1">
    <location>
        <begin position="1"/>
        <end position="18"/>
    </location>
</feature>
<evidence type="ECO:0000259" key="2">
    <source>
        <dbReference type="Pfam" id="PF07734"/>
    </source>
</evidence>
<feature type="region of interest" description="Disordered" evidence="1">
    <location>
        <begin position="1"/>
        <end position="22"/>
    </location>
</feature>
<reference evidence="3 4" key="1">
    <citation type="journal article" date="2018" name="Mol. Plant">
        <title>The genome of Artemisia annua provides insight into the evolution of Asteraceae family and artemisinin biosynthesis.</title>
        <authorList>
            <person name="Shen Q."/>
            <person name="Zhang L."/>
            <person name="Liao Z."/>
            <person name="Wang S."/>
            <person name="Yan T."/>
            <person name="Shi P."/>
            <person name="Liu M."/>
            <person name="Fu X."/>
            <person name="Pan Q."/>
            <person name="Wang Y."/>
            <person name="Lv Z."/>
            <person name="Lu X."/>
            <person name="Zhang F."/>
            <person name="Jiang W."/>
            <person name="Ma Y."/>
            <person name="Chen M."/>
            <person name="Hao X."/>
            <person name="Li L."/>
            <person name="Tang Y."/>
            <person name="Lv G."/>
            <person name="Zhou Y."/>
            <person name="Sun X."/>
            <person name="Brodelius P.E."/>
            <person name="Rose J.K.C."/>
            <person name="Tang K."/>
        </authorList>
    </citation>
    <scope>NUCLEOTIDE SEQUENCE [LARGE SCALE GENOMIC DNA]</scope>
    <source>
        <strain evidence="4">cv. Huhao1</strain>
        <tissue evidence="3">Leaf</tissue>
    </source>
</reference>
<protein>
    <submittedName>
        <fullName evidence="3">F-box domain-containing protein</fullName>
    </submittedName>
</protein>
<dbReference type="STRING" id="35608.A0A2U1MXP4"/>
<dbReference type="InterPro" id="IPR006527">
    <property type="entry name" value="F-box-assoc_dom_typ1"/>
</dbReference>
<evidence type="ECO:0000313" key="3">
    <source>
        <dbReference type="EMBL" id="PWA66032.1"/>
    </source>
</evidence>
<comment type="caution">
    <text evidence="3">The sequence shown here is derived from an EMBL/GenBank/DDBJ whole genome shotgun (WGS) entry which is preliminary data.</text>
</comment>